<dbReference type="EMBL" id="BRXU01000081">
    <property type="protein sequence ID" value="GLC63034.1"/>
    <property type="molecule type" value="Genomic_DNA"/>
</dbReference>
<evidence type="ECO:0000313" key="2">
    <source>
        <dbReference type="EMBL" id="GLC63034.1"/>
    </source>
</evidence>
<name>A0A9W6C3K3_9CHLO</name>
<evidence type="ECO:0000313" key="3">
    <source>
        <dbReference type="Proteomes" id="UP001165080"/>
    </source>
</evidence>
<proteinExistence type="predicted"/>
<feature type="compositionally biased region" description="Polar residues" evidence="1">
    <location>
        <begin position="38"/>
        <end position="57"/>
    </location>
</feature>
<evidence type="ECO:0000256" key="1">
    <source>
        <dbReference type="SAM" id="MobiDB-lite"/>
    </source>
</evidence>
<sequence length="166" mass="18178">MVLFESAVEGVHSKDHAVTALVYDDALTGLPVHHHAGRNSSRVTSDLRSPQLESQRPVQERGDKLMVSGSDEQVRAQLARMGVTPQQIEEAMAGATVEQLGEQTFSFTLEFDPRLWARLTAKIALGSGYAAASEWFTDTEVARSLQKICHGRVAEYPPMASADLQQ</sequence>
<feature type="region of interest" description="Disordered" evidence="1">
    <location>
        <begin position="33"/>
        <end position="61"/>
    </location>
</feature>
<dbReference type="Proteomes" id="UP001165080">
    <property type="component" value="Unassembled WGS sequence"/>
</dbReference>
<gene>
    <name evidence="2" type="primary">PLESTB004188</name>
    <name evidence="2" type="ORF">PLESTB_001973800</name>
</gene>
<accession>A0A9W6C3K3</accession>
<keyword evidence="3" id="KW-1185">Reference proteome</keyword>
<protein>
    <submittedName>
        <fullName evidence="2">Uncharacterized protein</fullName>
    </submittedName>
</protein>
<comment type="caution">
    <text evidence="2">The sequence shown here is derived from an EMBL/GenBank/DDBJ whole genome shotgun (WGS) entry which is preliminary data.</text>
</comment>
<dbReference type="AlphaFoldDB" id="A0A9W6C3K3"/>
<organism evidence="2 3">
    <name type="scientific">Pleodorina starrii</name>
    <dbReference type="NCBI Taxonomy" id="330485"/>
    <lineage>
        <taxon>Eukaryota</taxon>
        <taxon>Viridiplantae</taxon>
        <taxon>Chlorophyta</taxon>
        <taxon>core chlorophytes</taxon>
        <taxon>Chlorophyceae</taxon>
        <taxon>CS clade</taxon>
        <taxon>Chlamydomonadales</taxon>
        <taxon>Volvocaceae</taxon>
        <taxon>Pleodorina</taxon>
    </lineage>
</organism>
<reference evidence="2 3" key="1">
    <citation type="journal article" date="2023" name="Commun. Biol.">
        <title>Reorganization of the ancestral sex-determining regions during the evolution of trioecy in Pleodorina starrii.</title>
        <authorList>
            <person name="Takahashi K."/>
            <person name="Suzuki S."/>
            <person name="Kawai-Toyooka H."/>
            <person name="Yamamoto K."/>
            <person name="Hamaji T."/>
            <person name="Ootsuki R."/>
            <person name="Yamaguchi H."/>
            <person name="Kawachi M."/>
            <person name="Higashiyama T."/>
            <person name="Nozaki H."/>
        </authorList>
    </citation>
    <scope>NUCLEOTIDE SEQUENCE [LARGE SCALE GENOMIC DNA]</scope>
    <source>
        <strain evidence="2 3">NIES-4479</strain>
    </source>
</reference>